<dbReference type="GO" id="GO:0005737">
    <property type="term" value="C:cytoplasm"/>
    <property type="evidence" value="ECO:0007669"/>
    <property type="project" value="TreeGrafter"/>
</dbReference>
<dbReference type="Pfam" id="PF00668">
    <property type="entry name" value="Condensation"/>
    <property type="match status" value="1"/>
</dbReference>
<dbReference type="PANTHER" id="PTHR45527:SF1">
    <property type="entry name" value="FATTY ACID SYNTHASE"/>
    <property type="match status" value="1"/>
</dbReference>
<dbReference type="FunFam" id="3.40.50.980:FF:000001">
    <property type="entry name" value="Non-ribosomal peptide synthetase"/>
    <property type="match status" value="1"/>
</dbReference>
<sequence length="1045" mass="114062">MTELAEVTTTTCLHELVEAQVRRTPEAIAVVDDDGFSLTYLQLDERANQIARHLRELGVVADTPVALAVHRGLDLVIALLGILKAGGAYLPIDPDSPAARVRLMVEQARAPVCVGEQALADRLPDDIARVVLLDRDRHLIDRHESSPVGSGVRPGHLVSIYFTSGSTGTPKGVASTHGGWLNRMRWMQEEHRLMPGESVLHKTTLSFDDSAVEIFWPLSMGGVVAVLPPEEHKDPVALLEAARRHQAAVVQFVPSMLSLFLEAHRRAGLPRLAHLRHVISSGEALTAPLALAFHEQLGVYGCRLHNQWGATEVSIDSTLYTYDPHDPYAGPVVSIGSAFTGNTVHVLDQDMRPVPDGETGELFIGGIGLARGYHLRPALTASRFVPDPYGPPGSRLYRTGDLGRRRPDGALDFLGRTDHQVKIRGVRIELGEIEAALETHPSVRQVVALVSGERLVAYVAGAEPDPAELRAHLVERLPSYLIPAQIVPLEHIPLNANGKVDRAALPEVTAQAERPDVRAPVTATQKALAAIWADVLDVDQVGLEDNFFELGGNSLLATQVMFRIQDHLRIDFPLYLLFSAETLEELAEEVDESRVAQIPPLPAAGRDGVLPLSFSQERLWFLHRLAPHSTAYNVPIACRLVGRLDQGAFVRAFDGLVSRHEILRTRYVENAGGVPEVRIDERGPRLATGIAAGRDRVSREAAASRALQSDWDTPFDLAREAPVRARLTKLDDYEHVFSMVVHHIAYDAGSEPVFWQELGTLYEAALSGRPAVLPGLGVQYADHAAWQRGQGGDGAQIDYWRDQLAGLSPVPLPTDRPRPPVQTFDGARTSFMLDEQVTERLRKLSREAGTTLFVTMLAGFQAALARVSGSDDVAVGSPVPGRTRPETEHMIGFFANTLVLRTSLAGSPTFAELVGRVREVVHAAYAHQDVPFERLVQALRPRRDPGRMPYFDVIFNGVPLSALTSAEAVRLPQLTVTPIDLATRTTVADLVCSVAETPDSIIGEVTYNTDLFDATTVEGLVDVWLHLVRAAARDPHTPLSPVPQA</sequence>
<comment type="cofactor">
    <cofactor evidence="1">
        <name>pantetheine 4'-phosphate</name>
        <dbReference type="ChEBI" id="CHEBI:47942"/>
    </cofactor>
</comment>
<dbReference type="InterPro" id="IPR000873">
    <property type="entry name" value="AMP-dep_synth/lig_dom"/>
</dbReference>
<dbReference type="CDD" id="cd19531">
    <property type="entry name" value="LCL_NRPS-like"/>
    <property type="match status" value="1"/>
</dbReference>
<dbReference type="PROSITE" id="PS00455">
    <property type="entry name" value="AMP_BINDING"/>
    <property type="match status" value="1"/>
</dbReference>
<dbReference type="CDD" id="cd05930">
    <property type="entry name" value="A_NRPS"/>
    <property type="match status" value="1"/>
</dbReference>
<dbReference type="GO" id="GO:0044550">
    <property type="term" value="P:secondary metabolite biosynthetic process"/>
    <property type="evidence" value="ECO:0007669"/>
    <property type="project" value="TreeGrafter"/>
</dbReference>
<organism evidence="5 6">
    <name type="scientific">Nonomuraea soli</name>
    <dbReference type="NCBI Taxonomy" id="1032476"/>
    <lineage>
        <taxon>Bacteria</taxon>
        <taxon>Bacillati</taxon>
        <taxon>Actinomycetota</taxon>
        <taxon>Actinomycetes</taxon>
        <taxon>Streptosporangiales</taxon>
        <taxon>Streptosporangiaceae</taxon>
        <taxon>Nonomuraea</taxon>
    </lineage>
</organism>
<feature type="domain" description="Carrier" evidence="4">
    <location>
        <begin position="519"/>
        <end position="594"/>
    </location>
</feature>
<dbReference type="FunFam" id="1.10.1200.10:FF:000016">
    <property type="entry name" value="Non-ribosomal peptide synthase"/>
    <property type="match status" value="1"/>
</dbReference>
<gene>
    <name evidence="5" type="ORF">HNR30_007973</name>
</gene>
<dbReference type="GO" id="GO:0003824">
    <property type="term" value="F:catalytic activity"/>
    <property type="evidence" value="ECO:0007669"/>
    <property type="project" value="InterPro"/>
</dbReference>
<dbReference type="SMART" id="SM00823">
    <property type="entry name" value="PKS_PP"/>
    <property type="match status" value="1"/>
</dbReference>
<dbReference type="AlphaFoldDB" id="A0A7W0CSM1"/>
<dbReference type="GO" id="GO:0031177">
    <property type="term" value="F:phosphopantetheine binding"/>
    <property type="evidence" value="ECO:0007669"/>
    <property type="project" value="InterPro"/>
</dbReference>
<dbReference type="Gene3D" id="3.30.559.30">
    <property type="entry name" value="Nonribosomal peptide synthetase, condensation domain"/>
    <property type="match status" value="1"/>
</dbReference>
<dbReference type="Proteomes" id="UP000530928">
    <property type="component" value="Unassembled WGS sequence"/>
</dbReference>
<dbReference type="InterPro" id="IPR036736">
    <property type="entry name" value="ACP-like_sf"/>
</dbReference>
<dbReference type="InterPro" id="IPR045851">
    <property type="entry name" value="AMP-bd_C_sf"/>
</dbReference>
<evidence type="ECO:0000313" key="6">
    <source>
        <dbReference type="Proteomes" id="UP000530928"/>
    </source>
</evidence>
<evidence type="ECO:0000259" key="4">
    <source>
        <dbReference type="PROSITE" id="PS50075"/>
    </source>
</evidence>
<proteinExistence type="predicted"/>
<evidence type="ECO:0000256" key="3">
    <source>
        <dbReference type="ARBA" id="ARBA00022553"/>
    </source>
</evidence>
<dbReference type="InterPro" id="IPR023213">
    <property type="entry name" value="CAT-like_dom_sf"/>
</dbReference>
<evidence type="ECO:0000313" key="5">
    <source>
        <dbReference type="EMBL" id="MBA2896582.1"/>
    </source>
</evidence>
<dbReference type="RefSeq" id="WP_181615308.1">
    <property type="nucleotide sequence ID" value="NZ_BAABAM010000008.1"/>
</dbReference>
<dbReference type="InterPro" id="IPR020806">
    <property type="entry name" value="PKS_PP-bd"/>
</dbReference>
<dbReference type="SUPFAM" id="SSF52777">
    <property type="entry name" value="CoA-dependent acyltransferases"/>
    <property type="match status" value="2"/>
</dbReference>
<keyword evidence="2" id="KW-0596">Phosphopantetheine</keyword>
<dbReference type="SUPFAM" id="SSF47336">
    <property type="entry name" value="ACP-like"/>
    <property type="match status" value="1"/>
</dbReference>
<dbReference type="Gene3D" id="3.30.300.30">
    <property type="match status" value="1"/>
</dbReference>
<dbReference type="Gene3D" id="3.40.50.12780">
    <property type="entry name" value="N-terminal domain of ligase-like"/>
    <property type="match status" value="1"/>
</dbReference>
<dbReference type="PROSITE" id="PS50075">
    <property type="entry name" value="CARRIER"/>
    <property type="match status" value="1"/>
</dbReference>
<dbReference type="GO" id="GO:0008610">
    <property type="term" value="P:lipid biosynthetic process"/>
    <property type="evidence" value="ECO:0007669"/>
    <property type="project" value="UniProtKB-ARBA"/>
</dbReference>
<dbReference type="Gene3D" id="1.10.1200.10">
    <property type="entry name" value="ACP-like"/>
    <property type="match status" value="1"/>
</dbReference>
<keyword evidence="3" id="KW-0597">Phosphoprotein</keyword>
<dbReference type="Pfam" id="PF13193">
    <property type="entry name" value="AMP-binding_C"/>
    <property type="match status" value="1"/>
</dbReference>
<dbReference type="PANTHER" id="PTHR45527">
    <property type="entry name" value="NONRIBOSOMAL PEPTIDE SYNTHETASE"/>
    <property type="match status" value="1"/>
</dbReference>
<protein>
    <submittedName>
        <fullName evidence="5">Amino acid adenylation domain-containing protein</fullName>
    </submittedName>
</protein>
<dbReference type="Gene3D" id="3.30.559.10">
    <property type="entry name" value="Chloramphenicol acetyltransferase-like domain"/>
    <property type="match status" value="1"/>
</dbReference>
<dbReference type="SUPFAM" id="SSF56801">
    <property type="entry name" value="Acetyl-CoA synthetase-like"/>
    <property type="match status" value="1"/>
</dbReference>
<evidence type="ECO:0000256" key="2">
    <source>
        <dbReference type="ARBA" id="ARBA00022450"/>
    </source>
</evidence>
<dbReference type="InterPro" id="IPR001242">
    <property type="entry name" value="Condensation_dom"/>
</dbReference>
<dbReference type="Pfam" id="PF00501">
    <property type="entry name" value="AMP-binding"/>
    <property type="match status" value="1"/>
</dbReference>
<dbReference type="InterPro" id="IPR025110">
    <property type="entry name" value="AMP-bd_C"/>
</dbReference>
<dbReference type="Pfam" id="PF00550">
    <property type="entry name" value="PP-binding"/>
    <property type="match status" value="1"/>
</dbReference>
<dbReference type="FunFam" id="3.40.50.12780:FF:000012">
    <property type="entry name" value="Non-ribosomal peptide synthetase"/>
    <property type="match status" value="1"/>
</dbReference>
<keyword evidence="6" id="KW-1185">Reference proteome</keyword>
<dbReference type="InterPro" id="IPR020845">
    <property type="entry name" value="AMP-binding_CS"/>
</dbReference>
<dbReference type="InterPro" id="IPR010071">
    <property type="entry name" value="AA_adenyl_dom"/>
</dbReference>
<reference evidence="5 6" key="1">
    <citation type="submission" date="2020-07" db="EMBL/GenBank/DDBJ databases">
        <title>Genomic Encyclopedia of Type Strains, Phase IV (KMG-IV): sequencing the most valuable type-strain genomes for metagenomic binning, comparative biology and taxonomic classification.</title>
        <authorList>
            <person name="Goeker M."/>
        </authorList>
    </citation>
    <scope>NUCLEOTIDE SEQUENCE [LARGE SCALE GENOMIC DNA]</scope>
    <source>
        <strain evidence="5 6">DSM 45533</strain>
    </source>
</reference>
<name>A0A7W0CSM1_9ACTN</name>
<accession>A0A7W0CSM1</accession>
<dbReference type="InterPro" id="IPR042099">
    <property type="entry name" value="ANL_N_sf"/>
</dbReference>
<dbReference type="EMBL" id="JACDUR010000009">
    <property type="protein sequence ID" value="MBA2896582.1"/>
    <property type="molecule type" value="Genomic_DNA"/>
</dbReference>
<dbReference type="GO" id="GO:0043041">
    <property type="term" value="P:amino acid activation for nonribosomal peptide biosynthetic process"/>
    <property type="evidence" value="ECO:0007669"/>
    <property type="project" value="TreeGrafter"/>
</dbReference>
<dbReference type="NCBIfam" id="TIGR01733">
    <property type="entry name" value="AA-adenyl-dom"/>
    <property type="match status" value="1"/>
</dbReference>
<dbReference type="InterPro" id="IPR009081">
    <property type="entry name" value="PP-bd_ACP"/>
</dbReference>
<evidence type="ECO:0000256" key="1">
    <source>
        <dbReference type="ARBA" id="ARBA00001957"/>
    </source>
</evidence>
<dbReference type="FunFam" id="2.30.38.10:FF:000001">
    <property type="entry name" value="Non-ribosomal peptide synthetase PvdI"/>
    <property type="match status" value="1"/>
</dbReference>
<comment type="caution">
    <text evidence="5">The sequence shown here is derived from an EMBL/GenBank/DDBJ whole genome shotgun (WGS) entry which is preliminary data.</text>
</comment>
<dbReference type="GO" id="GO:0072330">
    <property type="term" value="P:monocarboxylic acid biosynthetic process"/>
    <property type="evidence" value="ECO:0007669"/>
    <property type="project" value="UniProtKB-ARBA"/>
</dbReference>